<dbReference type="STRING" id="1095630.A0A2J6SEC7"/>
<feature type="non-terminal residue" evidence="4">
    <location>
        <position position="1"/>
    </location>
</feature>
<evidence type="ECO:0000313" key="5">
    <source>
        <dbReference type="Proteomes" id="UP000235371"/>
    </source>
</evidence>
<evidence type="ECO:0000313" key="4">
    <source>
        <dbReference type="EMBL" id="PMD49121.1"/>
    </source>
</evidence>
<evidence type="ECO:0000256" key="2">
    <source>
        <dbReference type="ARBA" id="ARBA00035112"/>
    </source>
</evidence>
<dbReference type="PANTHER" id="PTHR33365:SF4">
    <property type="entry name" value="CYCLOCHLOROTINE BIOSYNTHESIS PROTEIN O"/>
    <property type="match status" value="1"/>
</dbReference>
<proteinExistence type="inferred from homology"/>
<sequence length="199" mass="23575">APLREAIEYEWVQFPDDFVPDQYSGYPTQESEDEWAKLWDFGEINVPYENLHLLNKSTDMPWQRTDPDEGGGVVGFLEVFHVIHCLDMVRQFIYRDEYDYSANPLFDAPDHVVWRHVDHCINTIRISLQCTSDVTPYLQFLAPEKPAGLDADFRTLHTCRNFDKIRDWNREHKTTLHIPEGHEHPFHKDMDLEQYQHSS</sequence>
<comment type="pathway">
    <text evidence="1">Mycotoxin biosynthesis.</text>
</comment>
<evidence type="ECO:0000256" key="1">
    <source>
        <dbReference type="ARBA" id="ARBA00004685"/>
    </source>
</evidence>
<gene>
    <name evidence="4" type="ORF">K444DRAFT_549821</name>
</gene>
<evidence type="ECO:0000256" key="3">
    <source>
        <dbReference type="SAM" id="MobiDB-lite"/>
    </source>
</evidence>
<keyword evidence="5" id="KW-1185">Reference proteome</keyword>
<dbReference type="Pfam" id="PF11807">
    <property type="entry name" value="UstYa"/>
    <property type="match status" value="1"/>
</dbReference>
<evidence type="ECO:0008006" key="6">
    <source>
        <dbReference type="Google" id="ProtNLM"/>
    </source>
</evidence>
<dbReference type="GeneID" id="36584562"/>
<dbReference type="InParanoid" id="A0A2J6SEC7"/>
<dbReference type="InterPro" id="IPR021765">
    <property type="entry name" value="UstYa-like"/>
</dbReference>
<dbReference type="EMBL" id="KZ613936">
    <property type="protein sequence ID" value="PMD49121.1"/>
    <property type="molecule type" value="Genomic_DNA"/>
</dbReference>
<dbReference type="AlphaFoldDB" id="A0A2J6SEC7"/>
<dbReference type="GO" id="GO:0043386">
    <property type="term" value="P:mycotoxin biosynthetic process"/>
    <property type="evidence" value="ECO:0007669"/>
    <property type="project" value="InterPro"/>
</dbReference>
<dbReference type="PANTHER" id="PTHR33365">
    <property type="entry name" value="YALI0B05434P"/>
    <property type="match status" value="1"/>
</dbReference>
<dbReference type="RefSeq" id="XP_024726025.1">
    <property type="nucleotide sequence ID" value="XM_024876483.1"/>
</dbReference>
<protein>
    <recommendedName>
        <fullName evidence="6">Cyclochlorotine biosynthesis protein O</fullName>
    </recommendedName>
</protein>
<reference evidence="4 5" key="1">
    <citation type="submission" date="2016-04" db="EMBL/GenBank/DDBJ databases">
        <title>A degradative enzymes factory behind the ericoid mycorrhizal symbiosis.</title>
        <authorList>
            <consortium name="DOE Joint Genome Institute"/>
            <person name="Martino E."/>
            <person name="Morin E."/>
            <person name="Grelet G."/>
            <person name="Kuo A."/>
            <person name="Kohler A."/>
            <person name="Daghino S."/>
            <person name="Barry K."/>
            <person name="Choi C."/>
            <person name="Cichocki N."/>
            <person name="Clum A."/>
            <person name="Copeland A."/>
            <person name="Hainaut M."/>
            <person name="Haridas S."/>
            <person name="Labutti K."/>
            <person name="Lindquist E."/>
            <person name="Lipzen A."/>
            <person name="Khouja H.-R."/>
            <person name="Murat C."/>
            <person name="Ohm R."/>
            <person name="Olson A."/>
            <person name="Spatafora J."/>
            <person name="Veneault-Fourrey C."/>
            <person name="Henrissat B."/>
            <person name="Grigoriev I."/>
            <person name="Martin F."/>
            <person name="Perotto S."/>
        </authorList>
    </citation>
    <scope>NUCLEOTIDE SEQUENCE [LARGE SCALE GENOMIC DNA]</scope>
    <source>
        <strain evidence="4 5">E</strain>
    </source>
</reference>
<name>A0A2J6SEC7_9HELO</name>
<dbReference type="OrthoDB" id="3687641at2759"/>
<comment type="similarity">
    <text evidence="2">Belongs to the ustYa family.</text>
</comment>
<accession>A0A2J6SEC7</accession>
<dbReference type="Proteomes" id="UP000235371">
    <property type="component" value="Unassembled WGS sequence"/>
</dbReference>
<organism evidence="4 5">
    <name type="scientific">Hyaloscypha bicolor E</name>
    <dbReference type="NCBI Taxonomy" id="1095630"/>
    <lineage>
        <taxon>Eukaryota</taxon>
        <taxon>Fungi</taxon>
        <taxon>Dikarya</taxon>
        <taxon>Ascomycota</taxon>
        <taxon>Pezizomycotina</taxon>
        <taxon>Leotiomycetes</taxon>
        <taxon>Helotiales</taxon>
        <taxon>Hyaloscyphaceae</taxon>
        <taxon>Hyaloscypha</taxon>
        <taxon>Hyaloscypha bicolor</taxon>
    </lineage>
</organism>
<feature type="region of interest" description="Disordered" evidence="3">
    <location>
        <begin position="179"/>
        <end position="199"/>
    </location>
</feature>
<feature type="compositionally biased region" description="Basic and acidic residues" evidence="3">
    <location>
        <begin position="179"/>
        <end position="191"/>
    </location>
</feature>